<dbReference type="GO" id="GO:0016651">
    <property type="term" value="F:oxidoreductase activity, acting on NAD(P)H"/>
    <property type="evidence" value="ECO:0007669"/>
    <property type="project" value="InterPro"/>
</dbReference>
<feature type="domain" description="NADH-quinone oxidoreductase subunit D" evidence="3">
    <location>
        <begin position="288"/>
        <end position="360"/>
    </location>
</feature>
<feature type="binding site" evidence="2">
    <location>
        <position position="354"/>
    </location>
    <ligand>
        <name>Ni(2+)</name>
        <dbReference type="ChEBI" id="CHEBI:49786"/>
    </ligand>
</feature>
<keyword evidence="2" id="KW-0460">Magnesium</keyword>
<evidence type="ECO:0000259" key="3">
    <source>
        <dbReference type="Pfam" id="PF00346"/>
    </source>
</evidence>
<keyword evidence="2" id="KW-0479">Metal-binding</keyword>
<dbReference type="GO" id="GO:0051287">
    <property type="term" value="F:NAD binding"/>
    <property type="evidence" value="ECO:0007669"/>
    <property type="project" value="InterPro"/>
</dbReference>
<dbReference type="PANTHER" id="PTHR43485:SF1">
    <property type="entry name" value="FORMATE HYDROGENLYASE SUBUNIT 5-RELATED"/>
    <property type="match status" value="1"/>
</dbReference>
<dbReference type="InterPro" id="IPR029014">
    <property type="entry name" value="NiFe-Hase_large"/>
</dbReference>
<keyword evidence="2" id="KW-0533">Nickel</keyword>
<feature type="binding site" evidence="2">
    <location>
        <position position="321"/>
    </location>
    <ligand>
        <name>Mg(2+)</name>
        <dbReference type="ChEBI" id="CHEBI:18420"/>
    </ligand>
</feature>
<dbReference type="GO" id="GO:0048038">
    <property type="term" value="F:quinone binding"/>
    <property type="evidence" value="ECO:0007669"/>
    <property type="project" value="InterPro"/>
</dbReference>
<dbReference type="InterPro" id="IPR001501">
    <property type="entry name" value="Ni-dep_hyd_lsu"/>
</dbReference>
<evidence type="ECO:0000256" key="2">
    <source>
        <dbReference type="PIRSR" id="PIRSR601501-1"/>
    </source>
</evidence>
<dbReference type="GO" id="GO:0016151">
    <property type="term" value="F:nickel cation binding"/>
    <property type="evidence" value="ECO:0007669"/>
    <property type="project" value="InterPro"/>
</dbReference>
<gene>
    <name evidence="4" type="ORF">SAMN05216544_2279</name>
</gene>
<dbReference type="Pfam" id="PF00346">
    <property type="entry name" value="Complex1_49kDa"/>
    <property type="match status" value="2"/>
</dbReference>
<accession>A0A1G9ZYU4</accession>
<dbReference type="Gene3D" id="1.10.645.10">
    <property type="entry name" value="Cytochrome-c3 Hydrogenase, chain B"/>
    <property type="match status" value="1"/>
</dbReference>
<dbReference type="PANTHER" id="PTHR43485">
    <property type="entry name" value="HYDROGENASE-4 COMPONENT G"/>
    <property type="match status" value="1"/>
</dbReference>
<comment type="cofactor">
    <cofactor evidence="2">
        <name>Ni(2+)</name>
        <dbReference type="ChEBI" id="CHEBI:49786"/>
    </cofactor>
</comment>
<dbReference type="RefSeq" id="WP_074522236.1">
    <property type="nucleotide sequence ID" value="NZ_FNHZ01000010.1"/>
</dbReference>
<dbReference type="OrthoDB" id="9801496at2"/>
<keyword evidence="5" id="KW-1185">Reference proteome</keyword>
<name>A0A1G9ZYU4_9FIRM</name>
<dbReference type="Pfam" id="PF00374">
    <property type="entry name" value="NiFeSe_Hases"/>
    <property type="match status" value="1"/>
</dbReference>
<feature type="binding site" evidence="2">
    <location>
        <position position="357"/>
    </location>
    <ligand>
        <name>Fe cation</name>
        <dbReference type="ChEBI" id="CHEBI:24875"/>
    </ligand>
</feature>
<dbReference type="InterPro" id="IPR001135">
    <property type="entry name" value="NADH_Q_OxRdtase_suD"/>
</dbReference>
<keyword evidence="2" id="KW-0408">Iron</keyword>
<keyword evidence="1" id="KW-0560">Oxidoreductase</keyword>
<sequence>MGKRSVIPFGPQHPVLPEPIHLDLVVEDERVIEAIPSIGFIHRGLEGLVKKKDFNTMTYVVERTCGICSFQHGMGYCETLEHIMDVEVPDRAKMLRTIWAELNRMHSHLLWLGLLADGFGFENLFYQCWRIREKILDLHELTAGARLIFSVNTIGGVKRDIDEDKQRTILETLSEVEKELKVIEKTFFYDYTVESRLKGVGILSKEKVHELGCVGPFARASGLAVDLRKLEYAGYSKIDFEPITSNDCDSYARCYVRLKELYQSIDIIRQAIAKLPADKTLSTPVKGNPKGEFIMRVEQPRGEAFYYAKANGTPYLDRIRVRTPTFANIAGLCEMLKNTELADVGLLVLTIDPCISCTER</sequence>
<proteinExistence type="predicted"/>
<dbReference type="InterPro" id="IPR052197">
    <property type="entry name" value="ComplexI_49kDa-like"/>
</dbReference>
<dbReference type="Proteomes" id="UP000187651">
    <property type="component" value="Unassembled WGS sequence"/>
</dbReference>
<dbReference type="SUPFAM" id="SSF56762">
    <property type="entry name" value="HydB/Nqo4-like"/>
    <property type="match status" value="1"/>
</dbReference>
<evidence type="ECO:0000256" key="1">
    <source>
        <dbReference type="ARBA" id="ARBA00023002"/>
    </source>
</evidence>
<dbReference type="GO" id="GO:0008901">
    <property type="term" value="F:ferredoxin hydrogenase activity"/>
    <property type="evidence" value="ECO:0007669"/>
    <property type="project" value="InterPro"/>
</dbReference>
<feature type="binding site" evidence="2">
    <location>
        <position position="65"/>
    </location>
    <ligand>
        <name>Ni(2+)</name>
        <dbReference type="ChEBI" id="CHEBI:49786"/>
    </ligand>
</feature>
<comment type="cofactor">
    <cofactor evidence="2">
        <name>Fe cation</name>
        <dbReference type="ChEBI" id="CHEBI:24875"/>
    </cofactor>
</comment>
<organism evidence="4 5">
    <name type="scientific">Lachnospira pectinoschiza</name>
    <dbReference type="NCBI Taxonomy" id="28052"/>
    <lineage>
        <taxon>Bacteria</taxon>
        <taxon>Bacillati</taxon>
        <taxon>Bacillota</taxon>
        <taxon>Clostridia</taxon>
        <taxon>Lachnospirales</taxon>
        <taxon>Lachnospiraceae</taxon>
        <taxon>Lachnospira</taxon>
    </lineage>
</organism>
<dbReference type="AlphaFoldDB" id="A0A1G9ZYU4"/>
<evidence type="ECO:0000313" key="5">
    <source>
        <dbReference type="Proteomes" id="UP000187651"/>
    </source>
</evidence>
<dbReference type="InterPro" id="IPR018194">
    <property type="entry name" value="Ni-dep_hyd_lsu_Ni_BS"/>
</dbReference>
<dbReference type="EMBL" id="FNHZ01000010">
    <property type="protein sequence ID" value="SDN26510.1"/>
    <property type="molecule type" value="Genomic_DNA"/>
</dbReference>
<feature type="binding site" evidence="2">
    <location>
        <position position="46"/>
    </location>
    <ligand>
        <name>Mg(2+)</name>
        <dbReference type="ChEBI" id="CHEBI:18420"/>
    </ligand>
</feature>
<reference evidence="5" key="1">
    <citation type="submission" date="2016-10" db="EMBL/GenBank/DDBJ databases">
        <authorList>
            <person name="Varghese N."/>
            <person name="Submissions S."/>
        </authorList>
    </citation>
    <scope>NUCLEOTIDE SEQUENCE [LARGE SCALE GENOMIC DNA]</scope>
    <source>
        <strain evidence="5">M83</strain>
    </source>
</reference>
<feature type="binding site" evidence="2">
    <location>
        <position position="68"/>
    </location>
    <ligand>
        <name>Ni(2+)</name>
        <dbReference type="ChEBI" id="CHEBI:49786"/>
    </ligand>
</feature>
<protein>
    <submittedName>
        <fullName evidence="4">Ni,Fe-hydrogenase III large subunit</fullName>
    </submittedName>
</protein>
<evidence type="ECO:0000313" key="4">
    <source>
        <dbReference type="EMBL" id="SDN26510.1"/>
    </source>
</evidence>
<feature type="binding site" evidence="2">
    <location>
        <position position="68"/>
    </location>
    <ligand>
        <name>Fe cation</name>
        <dbReference type="ChEBI" id="CHEBI:24875"/>
    </ligand>
</feature>
<feature type="domain" description="NADH-quinone oxidoreductase subunit D" evidence="3">
    <location>
        <begin position="123"/>
        <end position="281"/>
    </location>
</feature>
<dbReference type="PROSITE" id="PS00507">
    <property type="entry name" value="NI_HGENASE_L_1"/>
    <property type="match status" value="1"/>
</dbReference>